<dbReference type="AlphaFoldDB" id="A0A2K2DR97"/>
<sequence length="72" mass="8315">MLHARVVSNSREKHCLAKMMRVNCRPTMTSSPSSQGRKQSGKRKNVGRIFYFLRPTKNVSTKFECIYTPSHI</sequence>
<reference evidence="1" key="2">
    <citation type="submission" date="2017-06" db="EMBL/GenBank/DDBJ databases">
        <title>WGS assembly of Brachypodium distachyon.</title>
        <authorList>
            <consortium name="The International Brachypodium Initiative"/>
            <person name="Lucas S."/>
            <person name="Harmon-Smith M."/>
            <person name="Lail K."/>
            <person name="Tice H."/>
            <person name="Grimwood J."/>
            <person name="Bruce D."/>
            <person name="Barry K."/>
            <person name="Shu S."/>
            <person name="Lindquist E."/>
            <person name="Wang M."/>
            <person name="Pitluck S."/>
            <person name="Vogel J.P."/>
            <person name="Garvin D.F."/>
            <person name="Mockler T.C."/>
            <person name="Schmutz J."/>
            <person name="Rokhsar D."/>
            <person name="Bevan M.W."/>
        </authorList>
    </citation>
    <scope>NUCLEOTIDE SEQUENCE</scope>
    <source>
        <strain evidence="1">Bd21</strain>
    </source>
</reference>
<organism evidence="1">
    <name type="scientific">Brachypodium distachyon</name>
    <name type="common">Purple false brome</name>
    <name type="synonym">Trachynia distachya</name>
    <dbReference type="NCBI Taxonomy" id="15368"/>
    <lineage>
        <taxon>Eukaryota</taxon>
        <taxon>Viridiplantae</taxon>
        <taxon>Streptophyta</taxon>
        <taxon>Embryophyta</taxon>
        <taxon>Tracheophyta</taxon>
        <taxon>Spermatophyta</taxon>
        <taxon>Magnoliopsida</taxon>
        <taxon>Liliopsida</taxon>
        <taxon>Poales</taxon>
        <taxon>Poaceae</taxon>
        <taxon>BOP clade</taxon>
        <taxon>Pooideae</taxon>
        <taxon>Stipodae</taxon>
        <taxon>Brachypodieae</taxon>
        <taxon>Brachypodium</taxon>
    </lineage>
</organism>
<accession>A0A2K2DR97</accession>
<dbReference type="Gramene" id="PNT76803">
    <property type="protein sequence ID" value="PNT76803"/>
    <property type="gene ID" value="BRADI_1g53743v3"/>
</dbReference>
<keyword evidence="3" id="KW-1185">Reference proteome</keyword>
<proteinExistence type="predicted"/>
<dbReference type="InParanoid" id="A0A2K2DR97"/>
<dbReference type="Proteomes" id="UP000008810">
    <property type="component" value="Chromosome 1"/>
</dbReference>
<dbReference type="EnsemblPlants" id="PNT76803">
    <property type="protein sequence ID" value="PNT76803"/>
    <property type="gene ID" value="BRADI_1g53743v3"/>
</dbReference>
<reference evidence="1 2" key="1">
    <citation type="journal article" date="2010" name="Nature">
        <title>Genome sequencing and analysis of the model grass Brachypodium distachyon.</title>
        <authorList>
            <consortium name="International Brachypodium Initiative"/>
        </authorList>
    </citation>
    <scope>NUCLEOTIDE SEQUENCE [LARGE SCALE GENOMIC DNA]</scope>
    <source>
        <strain evidence="1 2">Bd21</strain>
    </source>
</reference>
<protein>
    <submittedName>
        <fullName evidence="1 2">Uncharacterized protein</fullName>
    </submittedName>
</protein>
<evidence type="ECO:0000313" key="1">
    <source>
        <dbReference type="EMBL" id="PNT76803.1"/>
    </source>
</evidence>
<evidence type="ECO:0000313" key="3">
    <source>
        <dbReference type="Proteomes" id="UP000008810"/>
    </source>
</evidence>
<name>A0A2K2DR97_BRADI</name>
<evidence type="ECO:0000313" key="2">
    <source>
        <dbReference type="EnsemblPlants" id="PNT76803"/>
    </source>
</evidence>
<dbReference type="EMBL" id="CM000880">
    <property type="protein sequence ID" value="PNT76803.1"/>
    <property type="molecule type" value="Genomic_DNA"/>
</dbReference>
<gene>
    <name evidence="1" type="ORF">BRADI_1g53743v3</name>
</gene>
<reference evidence="2" key="3">
    <citation type="submission" date="2018-08" db="UniProtKB">
        <authorList>
            <consortium name="EnsemblPlants"/>
        </authorList>
    </citation>
    <scope>IDENTIFICATION</scope>
    <source>
        <strain evidence="2">cv. Bd21</strain>
    </source>
</reference>